<proteinExistence type="predicted"/>
<name>A0A382XYE5_9ZZZZ</name>
<gene>
    <name evidence="1" type="ORF">METZ01_LOCUS428142</name>
</gene>
<organism evidence="1">
    <name type="scientific">marine metagenome</name>
    <dbReference type="NCBI Taxonomy" id="408172"/>
    <lineage>
        <taxon>unclassified sequences</taxon>
        <taxon>metagenomes</taxon>
        <taxon>ecological metagenomes</taxon>
    </lineage>
</organism>
<protein>
    <submittedName>
        <fullName evidence="1">Uncharacterized protein</fullName>
    </submittedName>
</protein>
<dbReference type="EMBL" id="UINC01170974">
    <property type="protein sequence ID" value="SVD75288.1"/>
    <property type="molecule type" value="Genomic_DNA"/>
</dbReference>
<evidence type="ECO:0000313" key="1">
    <source>
        <dbReference type="EMBL" id="SVD75288.1"/>
    </source>
</evidence>
<sequence>IYMLSDYAMFCLNLAAKFCHEQYVAADGIISAQNSLK</sequence>
<reference evidence="1" key="1">
    <citation type="submission" date="2018-05" db="EMBL/GenBank/DDBJ databases">
        <authorList>
            <person name="Lanie J.A."/>
            <person name="Ng W.-L."/>
            <person name="Kazmierczak K.M."/>
            <person name="Andrzejewski T.M."/>
            <person name="Davidsen T.M."/>
            <person name="Wayne K.J."/>
            <person name="Tettelin H."/>
            <person name="Glass J.I."/>
            <person name="Rusch D."/>
            <person name="Podicherti R."/>
            <person name="Tsui H.-C.T."/>
            <person name="Winkler M.E."/>
        </authorList>
    </citation>
    <scope>NUCLEOTIDE SEQUENCE</scope>
</reference>
<dbReference type="AlphaFoldDB" id="A0A382XYE5"/>
<accession>A0A382XYE5</accession>
<feature type="non-terminal residue" evidence="1">
    <location>
        <position position="1"/>
    </location>
</feature>